<keyword evidence="1" id="KW-0732">Signal</keyword>
<keyword evidence="3" id="KW-1185">Reference proteome</keyword>
<dbReference type="Proteomes" id="UP001235344">
    <property type="component" value="Chromosome"/>
</dbReference>
<proteinExistence type="predicted"/>
<reference evidence="2 3" key="1">
    <citation type="submission" date="2023-08" db="EMBL/GenBank/DDBJ databases">
        <title>Transcriptome Analysis of Halomonas alkalicola CICC 11012s to Identify the Genes Involved in Alkaline Tolerances.</title>
        <authorList>
            <person name="Zhai L."/>
        </authorList>
    </citation>
    <scope>NUCLEOTIDE SEQUENCE [LARGE SCALE GENOMIC DNA]</scope>
    <source>
        <strain evidence="2 3">CICC 11012s</strain>
    </source>
</reference>
<organism evidence="2 3">
    <name type="scientific">Halomonas alkalicola</name>
    <dbReference type="NCBI Taxonomy" id="1930622"/>
    <lineage>
        <taxon>Bacteria</taxon>
        <taxon>Pseudomonadati</taxon>
        <taxon>Pseudomonadota</taxon>
        <taxon>Gammaproteobacteria</taxon>
        <taxon>Oceanospirillales</taxon>
        <taxon>Halomonadaceae</taxon>
        <taxon>Halomonas</taxon>
    </lineage>
</organism>
<dbReference type="RefSeq" id="WP_305500026.1">
    <property type="nucleotide sequence ID" value="NZ_CP131913.1"/>
</dbReference>
<accession>A0ABY9H3N1</accession>
<evidence type="ECO:0000256" key="1">
    <source>
        <dbReference type="SAM" id="SignalP"/>
    </source>
</evidence>
<evidence type="ECO:0008006" key="4">
    <source>
        <dbReference type="Google" id="ProtNLM"/>
    </source>
</evidence>
<feature type="chain" id="PRO_5046762765" description="DUF2125 domain-containing protein" evidence="1">
    <location>
        <begin position="30"/>
        <end position="381"/>
    </location>
</feature>
<feature type="signal peptide" evidence="1">
    <location>
        <begin position="1"/>
        <end position="29"/>
    </location>
</feature>
<protein>
    <recommendedName>
        <fullName evidence="4">DUF2125 domain-containing protein</fullName>
    </recommendedName>
</protein>
<dbReference type="EMBL" id="CP131913">
    <property type="protein sequence ID" value="WLI72888.1"/>
    <property type="molecule type" value="Genomic_DNA"/>
</dbReference>
<sequence>MSRSLHASARLALPLGLAVALSVPSLALADADVERLEADLQAFFAGEGTLEIGDISSALLRSRVTAEDLRFESHDGERLTIDRYVVRGDYDRPDEVTLEGIRLEAFLDEPGVMGIERVVLSDPGRAVPPRDEEALAEQWLGGLALSGLSLELTEGPVASLASLRLDGDLEDGSGGLWVEALELDLARMIDQAPADERTRLRMISNVLTDGSGRLRLDAAFDAEWEERDGHTRLASEGHIDLKDALRLAHAVTLPVLLPEGVSAAELFTDERLLEAATLLGGELSLTLGDHGLFPRLVTLGAAMGGVTESQYLEQARTQAQGFGMMFGPRVQELLEGLVALMEGSAETLELTVTLPAESRLESLADDPLALPDRLDLRIETR</sequence>
<evidence type="ECO:0000313" key="3">
    <source>
        <dbReference type="Proteomes" id="UP001235344"/>
    </source>
</evidence>
<evidence type="ECO:0000313" key="2">
    <source>
        <dbReference type="EMBL" id="WLI72888.1"/>
    </source>
</evidence>
<gene>
    <name evidence="2" type="ORF">B6N23_14165</name>
</gene>
<name>A0ABY9H3N1_9GAMM</name>